<dbReference type="Pfam" id="PF20289">
    <property type="entry name" value="MComp1"/>
    <property type="match status" value="1"/>
</dbReference>
<keyword evidence="2" id="KW-1185">Reference proteome</keyword>
<dbReference type="EMBL" id="QGDL01000002">
    <property type="protein sequence ID" value="PWJ31385.1"/>
    <property type="molecule type" value="Genomic_DNA"/>
</dbReference>
<organism evidence="1 2">
    <name type="scientific">Faecalicatena orotica</name>
    <dbReference type="NCBI Taxonomy" id="1544"/>
    <lineage>
        <taxon>Bacteria</taxon>
        <taxon>Bacillati</taxon>
        <taxon>Bacillota</taxon>
        <taxon>Clostridia</taxon>
        <taxon>Lachnospirales</taxon>
        <taxon>Lachnospiraceae</taxon>
        <taxon>Faecalicatena</taxon>
    </lineage>
</organism>
<proteinExistence type="predicted"/>
<reference evidence="1 2" key="1">
    <citation type="submission" date="2018-05" db="EMBL/GenBank/DDBJ databases">
        <title>The Hungate 1000. A catalogue of reference genomes from the rumen microbiome.</title>
        <authorList>
            <person name="Kelly W."/>
        </authorList>
    </citation>
    <scope>NUCLEOTIDE SEQUENCE [LARGE SCALE GENOMIC DNA]</scope>
    <source>
        <strain evidence="1 2">NLAE-zl-C242</strain>
    </source>
</reference>
<dbReference type="InterPro" id="IPR046905">
    <property type="entry name" value="ABC-3C_MC1"/>
</dbReference>
<dbReference type="AlphaFoldDB" id="A0A2Y9BE75"/>
<dbReference type="RefSeq" id="WP_109730093.1">
    <property type="nucleotide sequence ID" value="NZ_BAAACK010000006.1"/>
</dbReference>
<evidence type="ECO:0000313" key="1">
    <source>
        <dbReference type="EMBL" id="PWJ31385.1"/>
    </source>
</evidence>
<dbReference type="OrthoDB" id="2059143at2"/>
<dbReference type="Proteomes" id="UP000245845">
    <property type="component" value="Unassembled WGS sequence"/>
</dbReference>
<protein>
    <submittedName>
        <fullName evidence="1">Uncharacterized protein</fullName>
    </submittedName>
</protein>
<name>A0A2Y9BE75_9FIRM</name>
<gene>
    <name evidence="1" type="ORF">A8806_102241</name>
</gene>
<accession>A0A2Y9BE75</accession>
<sequence length="235" mass="28761">MKDFIEALFESQQRLTFQYKNYSVSFYSGQYKSYYMIFFLKNQEELLSLWKEREELFQKIKDSEDIYESGMDKNILCLYCLEASDEEYYETFETGTINELSKKISLIEEDLSYFTKHVFLYTQKMQQFAQEHVGKFESVCRQYIANEQFISYKEDSRGNYVYDFLMNLFIKLPFLRFEVYQRENQKEYRTVESFIQEKMEIYSIDQEKIKSIVRQLEEQVEDEDKFYGWLDTLTD</sequence>
<comment type="caution">
    <text evidence="1">The sequence shown here is derived from an EMBL/GenBank/DDBJ whole genome shotgun (WGS) entry which is preliminary data.</text>
</comment>
<evidence type="ECO:0000313" key="2">
    <source>
        <dbReference type="Proteomes" id="UP000245845"/>
    </source>
</evidence>